<name>A0A445MGH1_ENSVE</name>
<dbReference type="EMBL" id="KV875878">
    <property type="protein sequence ID" value="RZR73296.1"/>
    <property type="molecule type" value="Genomic_DNA"/>
</dbReference>
<gene>
    <name evidence="2" type="ORF">BHM03_00022524</name>
</gene>
<feature type="compositionally biased region" description="Basic and acidic residues" evidence="1">
    <location>
        <begin position="42"/>
        <end position="71"/>
    </location>
</feature>
<accession>A0A445MGH1</accession>
<organism evidence="2">
    <name type="scientific">Ensete ventricosum</name>
    <name type="common">Abyssinian banana</name>
    <name type="synonym">Musa ensete</name>
    <dbReference type="NCBI Taxonomy" id="4639"/>
    <lineage>
        <taxon>Eukaryota</taxon>
        <taxon>Viridiplantae</taxon>
        <taxon>Streptophyta</taxon>
        <taxon>Embryophyta</taxon>
        <taxon>Tracheophyta</taxon>
        <taxon>Spermatophyta</taxon>
        <taxon>Magnoliopsida</taxon>
        <taxon>Liliopsida</taxon>
        <taxon>Zingiberales</taxon>
        <taxon>Musaceae</taxon>
        <taxon>Ensete</taxon>
    </lineage>
</organism>
<evidence type="ECO:0000256" key="1">
    <source>
        <dbReference type="SAM" id="MobiDB-lite"/>
    </source>
</evidence>
<evidence type="ECO:0000313" key="2">
    <source>
        <dbReference type="EMBL" id="RZR73296.1"/>
    </source>
</evidence>
<feature type="compositionally biased region" description="Acidic residues" evidence="1">
    <location>
        <begin position="23"/>
        <end position="32"/>
    </location>
</feature>
<protein>
    <submittedName>
        <fullName evidence="2">Uncharacterized protein</fullName>
    </submittedName>
</protein>
<sequence>MSQEHSLPAPEALGSVTATAAEDLNDDLDERVEENIPTYSRKSVEEKKGRETGDHVGRKVRTKIDRWDKTGRRSKAGKARANDERSSTDLREWGGHL</sequence>
<feature type="region of interest" description="Disordered" evidence="1">
    <location>
        <begin position="1"/>
        <end position="97"/>
    </location>
</feature>
<reference evidence="2" key="1">
    <citation type="journal article" date="2018" name="Data Brief">
        <title>Genome sequence data from 17 accessions of Ensete ventricosum, a staple food crop for millions in Ethiopia.</title>
        <authorList>
            <person name="Yemataw Z."/>
            <person name="Muzemil S."/>
            <person name="Ambachew D."/>
            <person name="Tripathi L."/>
            <person name="Tesfaye K."/>
            <person name="Chala A."/>
            <person name="Farbos A."/>
            <person name="O'Neill P."/>
            <person name="Moore K."/>
            <person name="Grant M."/>
            <person name="Studholme D.J."/>
        </authorList>
    </citation>
    <scope>NUCLEOTIDE SEQUENCE [LARGE SCALE GENOMIC DNA]</scope>
    <source>
        <tissue evidence="2">Leaf</tissue>
    </source>
</reference>
<dbReference type="Proteomes" id="UP000290560">
    <property type="component" value="Unassembled WGS sequence"/>
</dbReference>
<dbReference type="AlphaFoldDB" id="A0A445MGH1"/>
<proteinExistence type="predicted"/>
<feature type="compositionally biased region" description="Basic and acidic residues" evidence="1">
    <location>
        <begin position="80"/>
        <end position="97"/>
    </location>
</feature>